<protein>
    <recommendedName>
        <fullName evidence="3">Dihydrodipicolinate reductase N-terminal domain-containing protein</fullName>
    </recommendedName>
</protein>
<name>A0A085ZFP4_9FLAO</name>
<dbReference type="GO" id="GO:0008839">
    <property type="term" value="F:4-hydroxy-tetrahydrodipicolinate reductase"/>
    <property type="evidence" value="ECO:0007669"/>
    <property type="project" value="InterPro"/>
</dbReference>
<evidence type="ECO:0000313" key="4">
    <source>
        <dbReference type="EMBL" id="KFF03258.1"/>
    </source>
</evidence>
<keyword evidence="2" id="KW-0560">Oxidoreductase</keyword>
<evidence type="ECO:0000256" key="1">
    <source>
        <dbReference type="ARBA" id="ARBA00022857"/>
    </source>
</evidence>
<sequence length="73" mass="7832">MIKVCIAGGAGWAGSELSKEVLNHTNMQLVGALSRNNKGENLAEILNLGSRNIPIFEDMEATLSTVDFDVLVD</sequence>
<comment type="caution">
    <text evidence="4">The sequence shown here is derived from an EMBL/GenBank/DDBJ whole genome shotgun (WGS) entry which is preliminary data.</text>
</comment>
<proteinExistence type="predicted"/>
<dbReference type="eggNOG" id="COG0289">
    <property type="taxonomic scope" value="Bacteria"/>
</dbReference>
<evidence type="ECO:0000313" key="5">
    <source>
        <dbReference type="Proteomes" id="UP000028715"/>
    </source>
</evidence>
<gene>
    <name evidence="4" type="ORF">IW19_20365</name>
</gene>
<keyword evidence="1" id="KW-0521">NADP</keyword>
<evidence type="ECO:0000259" key="3">
    <source>
        <dbReference type="Pfam" id="PF01113"/>
    </source>
</evidence>
<dbReference type="OrthoDB" id="9790352at2"/>
<keyword evidence="5" id="KW-1185">Reference proteome</keyword>
<dbReference type="SUPFAM" id="SSF51735">
    <property type="entry name" value="NAD(P)-binding Rossmann-fold domains"/>
    <property type="match status" value="1"/>
</dbReference>
<dbReference type="InterPro" id="IPR036291">
    <property type="entry name" value="NAD(P)-bd_dom_sf"/>
</dbReference>
<feature type="domain" description="Dihydrodipicolinate reductase N-terminal" evidence="3">
    <location>
        <begin position="2"/>
        <end position="73"/>
    </location>
</feature>
<organism evidence="4 5">
    <name type="scientific">Flavobacterium reichenbachii</name>
    <dbReference type="NCBI Taxonomy" id="362418"/>
    <lineage>
        <taxon>Bacteria</taxon>
        <taxon>Pseudomonadati</taxon>
        <taxon>Bacteroidota</taxon>
        <taxon>Flavobacteriia</taxon>
        <taxon>Flavobacteriales</taxon>
        <taxon>Flavobacteriaceae</taxon>
        <taxon>Flavobacterium</taxon>
    </lineage>
</organism>
<dbReference type="STRING" id="362418.IW19_20365"/>
<dbReference type="Pfam" id="PF01113">
    <property type="entry name" value="DapB_N"/>
    <property type="match status" value="1"/>
</dbReference>
<dbReference type="RefSeq" id="WP_035688662.1">
    <property type="nucleotide sequence ID" value="NZ_JPRL01000002.1"/>
</dbReference>
<dbReference type="InterPro" id="IPR000846">
    <property type="entry name" value="DapB_N"/>
</dbReference>
<evidence type="ECO:0000256" key="2">
    <source>
        <dbReference type="ARBA" id="ARBA00023002"/>
    </source>
</evidence>
<dbReference type="Gene3D" id="3.40.50.720">
    <property type="entry name" value="NAD(P)-binding Rossmann-like Domain"/>
    <property type="match status" value="1"/>
</dbReference>
<dbReference type="AlphaFoldDB" id="A0A085ZFP4"/>
<accession>A0A085ZFP4</accession>
<reference evidence="4 5" key="1">
    <citation type="submission" date="2014-07" db="EMBL/GenBank/DDBJ databases">
        <title>Genome of Flavobacterium reichenbachii LMG 25512.</title>
        <authorList>
            <person name="Stropko S.J."/>
            <person name="Pipes S.E."/>
            <person name="Newman J.D."/>
        </authorList>
    </citation>
    <scope>NUCLEOTIDE SEQUENCE [LARGE SCALE GENOMIC DNA]</scope>
    <source>
        <strain evidence="4 5">LMG 25512</strain>
    </source>
</reference>
<dbReference type="EMBL" id="JPRL01000002">
    <property type="protein sequence ID" value="KFF03258.1"/>
    <property type="molecule type" value="Genomic_DNA"/>
</dbReference>
<dbReference type="Proteomes" id="UP000028715">
    <property type="component" value="Unassembled WGS sequence"/>
</dbReference>
<dbReference type="GO" id="GO:0009089">
    <property type="term" value="P:lysine biosynthetic process via diaminopimelate"/>
    <property type="evidence" value="ECO:0007669"/>
    <property type="project" value="InterPro"/>
</dbReference>